<evidence type="ECO:0000313" key="4">
    <source>
        <dbReference type="EMBL" id="SDM39920.1"/>
    </source>
</evidence>
<dbReference type="PROSITE" id="PS51819">
    <property type="entry name" value="VOC"/>
    <property type="match status" value="1"/>
</dbReference>
<dbReference type="Proteomes" id="UP000199068">
    <property type="component" value="Unassembled WGS sequence"/>
</dbReference>
<dbReference type="PANTHER" id="PTHR43048:SF3">
    <property type="entry name" value="METHYLMALONYL-COA EPIMERASE, MITOCHONDRIAL"/>
    <property type="match status" value="1"/>
</dbReference>
<dbReference type="Gene3D" id="3.10.180.10">
    <property type="entry name" value="2,3-Dihydroxybiphenyl 1,2-Dioxygenase, domain 1"/>
    <property type="match status" value="1"/>
</dbReference>
<dbReference type="GO" id="GO:0004493">
    <property type="term" value="F:methylmalonyl-CoA epimerase activity"/>
    <property type="evidence" value="ECO:0007669"/>
    <property type="project" value="TreeGrafter"/>
</dbReference>
<dbReference type="AlphaFoldDB" id="A0A1G9SWX8"/>
<dbReference type="Pfam" id="PF13669">
    <property type="entry name" value="Glyoxalase_4"/>
    <property type="match status" value="1"/>
</dbReference>
<reference evidence="4 5" key="1">
    <citation type="submission" date="2016-10" db="EMBL/GenBank/DDBJ databases">
        <authorList>
            <person name="de Groot N.N."/>
        </authorList>
    </citation>
    <scope>NUCLEOTIDE SEQUENCE [LARGE SCALE GENOMIC DNA]</scope>
    <source>
        <strain evidence="4 5">DSM 797</strain>
    </source>
</reference>
<feature type="domain" description="VOC" evidence="3">
    <location>
        <begin position="5"/>
        <end position="135"/>
    </location>
</feature>
<keyword evidence="5" id="KW-1185">Reference proteome</keyword>
<protein>
    <submittedName>
        <fullName evidence="4">Methylmalonyl-CoA epimerase</fullName>
    </submittedName>
</protein>
<keyword evidence="2" id="KW-0479">Metal-binding</keyword>
<dbReference type="CDD" id="cd07249">
    <property type="entry name" value="MMCE"/>
    <property type="match status" value="1"/>
</dbReference>
<dbReference type="GO" id="GO:0046872">
    <property type="term" value="F:metal ion binding"/>
    <property type="evidence" value="ECO:0007669"/>
    <property type="project" value="UniProtKB-KW"/>
</dbReference>
<gene>
    <name evidence="4" type="ORF">SAMN04515677_1119</name>
</gene>
<dbReference type="InterPro" id="IPR029068">
    <property type="entry name" value="Glyas_Bleomycin-R_OHBP_Dase"/>
</dbReference>
<dbReference type="SUPFAM" id="SSF54593">
    <property type="entry name" value="Glyoxalase/Bleomycin resistance protein/Dihydroxybiphenyl dioxygenase"/>
    <property type="match status" value="1"/>
</dbReference>
<dbReference type="STRING" id="1121325.SAMN04515677_1119"/>
<evidence type="ECO:0000313" key="5">
    <source>
        <dbReference type="Proteomes" id="UP000199068"/>
    </source>
</evidence>
<dbReference type="InterPro" id="IPR017515">
    <property type="entry name" value="MeMalonyl-CoA_epimerase"/>
</dbReference>
<organism evidence="4 5">
    <name type="scientific">Romboutsia lituseburensis DSM 797</name>
    <dbReference type="NCBI Taxonomy" id="1121325"/>
    <lineage>
        <taxon>Bacteria</taxon>
        <taxon>Bacillati</taxon>
        <taxon>Bacillota</taxon>
        <taxon>Clostridia</taxon>
        <taxon>Peptostreptococcales</taxon>
        <taxon>Peptostreptococcaceae</taxon>
        <taxon>Romboutsia</taxon>
    </lineage>
</organism>
<dbReference type="NCBIfam" id="TIGR03081">
    <property type="entry name" value="metmalonyl_epim"/>
    <property type="match status" value="1"/>
</dbReference>
<evidence type="ECO:0000256" key="2">
    <source>
        <dbReference type="ARBA" id="ARBA00022723"/>
    </source>
</evidence>
<dbReference type="RefSeq" id="WP_092727419.1">
    <property type="nucleotide sequence ID" value="NZ_FNGW01000011.1"/>
</dbReference>
<sequence>MNIKRVDHIGIAVPNLDDAIKFYEDILGIKCEGKETVVEQKVNVAFLPVGDTEIELLEGTDENSAIYKYIQKNSGRGGIQHIALNVDSIESAIQEFKDKGYIMLDNTFRYGAGGAKIAFCHPKGTYGTLIELTER</sequence>
<dbReference type="GO" id="GO:0046491">
    <property type="term" value="P:L-methylmalonyl-CoA metabolic process"/>
    <property type="evidence" value="ECO:0007669"/>
    <property type="project" value="TreeGrafter"/>
</dbReference>
<evidence type="ECO:0000259" key="3">
    <source>
        <dbReference type="PROSITE" id="PS51819"/>
    </source>
</evidence>
<comment type="similarity">
    <text evidence="1">Belongs to the methylmalonyl-CoA epimerase family.</text>
</comment>
<dbReference type="InterPro" id="IPR037523">
    <property type="entry name" value="VOC_core"/>
</dbReference>
<name>A0A1G9SWX8_9FIRM</name>
<dbReference type="PANTHER" id="PTHR43048">
    <property type="entry name" value="METHYLMALONYL-COA EPIMERASE"/>
    <property type="match status" value="1"/>
</dbReference>
<evidence type="ECO:0000256" key="1">
    <source>
        <dbReference type="ARBA" id="ARBA00009308"/>
    </source>
</evidence>
<dbReference type="InterPro" id="IPR051785">
    <property type="entry name" value="MMCE/EMCE_epimerase"/>
</dbReference>
<dbReference type="EMBL" id="FNGW01000011">
    <property type="protein sequence ID" value="SDM39920.1"/>
    <property type="molecule type" value="Genomic_DNA"/>
</dbReference>
<accession>A0A1G9SWX8</accession>
<proteinExistence type="inferred from homology"/>